<evidence type="ECO:0000313" key="2">
    <source>
        <dbReference type="Proteomes" id="UP000298416"/>
    </source>
</evidence>
<gene>
    <name evidence="1" type="ORF">SASPL_136309</name>
</gene>
<dbReference type="PANTHER" id="PTHR37251:SF1">
    <property type="entry name" value="MITOCHONDRIAL IMPORT RECEPTOR SUBUNIT TOM5 HOMOLOG"/>
    <property type="match status" value="1"/>
</dbReference>
<reference evidence="1" key="2">
    <citation type="submission" date="2020-08" db="EMBL/GenBank/DDBJ databases">
        <title>Plant Genome Project.</title>
        <authorList>
            <person name="Zhang R.-G."/>
        </authorList>
    </citation>
    <scope>NUCLEOTIDE SEQUENCE</scope>
    <source>
        <strain evidence="1">Huo1</strain>
        <tissue evidence="1">Leaf</tissue>
    </source>
</reference>
<dbReference type="PANTHER" id="PTHR37251">
    <property type="entry name" value="MITOCHONDRIAL IMPORT RECEPTOR SUBUNIT TOM5 HOMOLOG"/>
    <property type="match status" value="1"/>
</dbReference>
<name>A0A8X8ZGI4_SALSN</name>
<accession>A0A8X8ZGI4</accession>
<organism evidence="1">
    <name type="scientific">Salvia splendens</name>
    <name type="common">Scarlet sage</name>
    <dbReference type="NCBI Taxonomy" id="180675"/>
    <lineage>
        <taxon>Eukaryota</taxon>
        <taxon>Viridiplantae</taxon>
        <taxon>Streptophyta</taxon>
        <taxon>Embryophyta</taxon>
        <taxon>Tracheophyta</taxon>
        <taxon>Spermatophyta</taxon>
        <taxon>Magnoliopsida</taxon>
        <taxon>eudicotyledons</taxon>
        <taxon>Gunneridae</taxon>
        <taxon>Pentapetalae</taxon>
        <taxon>asterids</taxon>
        <taxon>lamiids</taxon>
        <taxon>Lamiales</taxon>
        <taxon>Lamiaceae</taxon>
        <taxon>Nepetoideae</taxon>
        <taxon>Mentheae</taxon>
        <taxon>Salviinae</taxon>
        <taxon>Salvia</taxon>
        <taxon>Salvia subgen. Calosphace</taxon>
        <taxon>core Calosphace</taxon>
    </lineage>
</organism>
<protein>
    <submittedName>
        <fullName evidence="1">Uncharacterized protein</fullName>
    </submittedName>
</protein>
<comment type="caution">
    <text evidence="1">The sequence shown here is derived from an EMBL/GenBank/DDBJ whole genome shotgun (WGS) entry which is preliminary data.</text>
</comment>
<reference evidence="1" key="1">
    <citation type="submission" date="2018-01" db="EMBL/GenBank/DDBJ databases">
        <authorList>
            <person name="Mao J.F."/>
        </authorList>
    </citation>
    <scope>NUCLEOTIDE SEQUENCE</scope>
    <source>
        <strain evidence="1">Huo1</strain>
        <tissue evidence="1">Leaf</tissue>
    </source>
</reference>
<dbReference type="EMBL" id="PNBA02000013">
    <property type="protein sequence ID" value="KAG6404072.1"/>
    <property type="molecule type" value="Genomic_DNA"/>
</dbReference>
<dbReference type="Proteomes" id="UP000298416">
    <property type="component" value="Unassembled WGS sequence"/>
</dbReference>
<evidence type="ECO:0000313" key="1">
    <source>
        <dbReference type="EMBL" id="KAG6404072.1"/>
    </source>
</evidence>
<dbReference type="InterPro" id="IPR034553">
    <property type="entry name" value="TOM5_viridi"/>
</dbReference>
<dbReference type="AlphaFoldDB" id="A0A8X8ZGI4"/>
<keyword evidence="2" id="KW-1185">Reference proteome</keyword>
<dbReference type="GO" id="GO:0005742">
    <property type="term" value="C:mitochondrial outer membrane translocase complex"/>
    <property type="evidence" value="ECO:0007669"/>
    <property type="project" value="InterPro"/>
</dbReference>
<sequence length="88" mass="9897">MADKAISLDSIKAFWNSQVHNPDKWDHNVNVEKVSFSVQVDIALLRVQGPFCSLVHWLQNILLKLVRAAGIFAGSIVLMRQYGDMMGI</sequence>
<proteinExistence type="predicted"/>